<dbReference type="PROSITE" id="PS00018">
    <property type="entry name" value="EF_HAND_1"/>
    <property type="match status" value="2"/>
</dbReference>
<dbReference type="PROSITE" id="PS50222">
    <property type="entry name" value="EF_HAND_2"/>
    <property type="match status" value="3"/>
</dbReference>
<dbReference type="InterPro" id="IPR045198">
    <property type="entry name" value="CNBL1-10"/>
</dbReference>
<evidence type="ECO:0000256" key="3">
    <source>
        <dbReference type="ARBA" id="ARBA00023774"/>
    </source>
</evidence>
<comment type="subunit">
    <text evidence="4">Homodimer. Interacts with CIPK.</text>
</comment>
<sequence>MSIDSHNDVEALAELFKSINNSTVANGEISKIFDLFDVKKKGKIYFDDFVRSLSIFPPNTPPEAKINFSFRLFDLNDNGFIERQEVKHVVIATVDELELGVNDEAIEALLDKTFLDMDQNKDGQIDIHEWRSFVTHNPNLIKFMTIPSLREITTYFPGFILNTTMDDDQLISQVLHAQSECSTSTARNAQPGGSTSAAPDAQPECSTSVDHGQP</sequence>
<dbReference type="InterPro" id="IPR011992">
    <property type="entry name" value="EF-hand-dom_pair"/>
</dbReference>
<dbReference type="PRINTS" id="PR00450">
    <property type="entry name" value="RECOVERIN"/>
</dbReference>
<gene>
    <name evidence="7" type="ORF">MtrunA17_Chr4g0063121</name>
</gene>
<dbReference type="CDD" id="cd00051">
    <property type="entry name" value="EFh"/>
    <property type="match status" value="1"/>
</dbReference>
<feature type="region of interest" description="Disordered" evidence="5">
    <location>
        <begin position="182"/>
        <end position="214"/>
    </location>
</feature>
<dbReference type="SUPFAM" id="SSF47473">
    <property type="entry name" value="EF-hand"/>
    <property type="match status" value="1"/>
</dbReference>
<comment type="similarity">
    <text evidence="3 4">Belongs to the calcineurin regulatory subunit family.</text>
</comment>
<evidence type="ECO:0000313" key="7">
    <source>
        <dbReference type="EMBL" id="RHN63885.1"/>
    </source>
</evidence>
<comment type="function">
    <text evidence="4">Acts as a calcium sensor. CBL proteins interact with CIPK serine-threonine protein kinases. Binding of a CBL protein to the regulatory NAF domain of a CIPK protein lead to the activation of the kinase in a calcium-dependent manner.</text>
</comment>
<dbReference type="Gene3D" id="1.10.238.10">
    <property type="entry name" value="EF-hand"/>
    <property type="match status" value="1"/>
</dbReference>
<dbReference type="PANTHER" id="PTHR23056:SF44">
    <property type="entry name" value="CALCINEURIN B-LIKE PROTEIN 1"/>
    <property type="match status" value="1"/>
</dbReference>
<feature type="compositionally biased region" description="Polar residues" evidence="5">
    <location>
        <begin position="204"/>
        <end position="214"/>
    </location>
</feature>
<evidence type="ECO:0000256" key="2">
    <source>
        <dbReference type="ARBA" id="ARBA00022837"/>
    </source>
</evidence>
<feature type="domain" description="EF-hand" evidence="6">
    <location>
        <begin position="61"/>
        <end position="96"/>
    </location>
</feature>
<reference evidence="8" key="1">
    <citation type="journal article" date="2018" name="Nat. Plants">
        <title>Whole-genome landscape of Medicago truncatula symbiotic genes.</title>
        <authorList>
            <person name="Pecrix Y."/>
            <person name="Staton S.E."/>
            <person name="Sallet E."/>
            <person name="Lelandais-Briere C."/>
            <person name="Moreau S."/>
            <person name="Carrere S."/>
            <person name="Blein T."/>
            <person name="Jardinaud M.F."/>
            <person name="Latrasse D."/>
            <person name="Zouine M."/>
            <person name="Zahm M."/>
            <person name="Kreplak J."/>
            <person name="Mayjonade B."/>
            <person name="Satge C."/>
            <person name="Perez M."/>
            <person name="Cauet S."/>
            <person name="Marande W."/>
            <person name="Chantry-Darmon C."/>
            <person name="Lopez-Roques C."/>
            <person name="Bouchez O."/>
            <person name="Berard A."/>
            <person name="Debelle F."/>
            <person name="Munos S."/>
            <person name="Bendahmane A."/>
            <person name="Berges H."/>
            <person name="Niebel A."/>
            <person name="Buitink J."/>
            <person name="Frugier F."/>
            <person name="Benhamed M."/>
            <person name="Crespi M."/>
            <person name="Gouzy J."/>
            <person name="Gamas P."/>
        </authorList>
    </citation>
    <scope>NUCLEOTIDE SEQUENCE [LARGE SCALE GENOMIC DNA]</scope>
    <source>
        <strain evidence="8">cv. Jemalong A17</strain>
    </source>
</reference>
<dbReference type="GO" id="GO:0019900">
    <property type="term" value="F:kinase binding"/>
    <property type="evidence" value="ECO:0007669"/>
    <property type="project" value="UniProtKB-UniRule"/>
</dbReference>
<dbReference type="PANTHER" id="PTHR23056">
    <property type="entry name" value="CALCINEURIN B"/>
    <property type="match status" value="1"/>
</dbReference>
<dbReference type="SMART" id="SM00054">
    <property type="entry name" value="EFh"/>
    <property type="match status" value="3"/>
</dbReference>
<dbReference type="InterPro" id="IPR002048">
    <property type="entry name" value="EF_hand_dom"/>
</dbReference>
<comment type="caution">
    <text evidence="7">The sequence shown here is derived from an EMBL/GenBank/DDBJ whole genome shotgun (WGS) entry which is preliminary data.</text>
</comment>
<evidence type="ECO:0000256" key="4">
    <source>
        <dbReference type="RuleBase" id="RU369080"/>
    </source>
</evidence>
<evidence type="ECO:0000259" key="6">
    <source>
        <dbReference type="PROSITE" id="PS50222"/>
    </source>
</evidence>
<feature type="domain" description="EF-hand" evidence="6">
    <location>
        <begin position="24"/>
        <end position="59"/>
    </location>
</feature>
<keyword evidence="4" id="KW-0472">Membrane</keyword>
<keyword evidence="2 4" id="KW-0106">Calcium</keyword>
<dbReference type="Proteomes" id="UP000265566">
    <property type="component" value="Chromosome 4"/>
</dbReference>
<feature type="domain" description="EF-hand" evidence="6">
    <location>
        <begin position="105"/>
        <end position="140"/>
    </location>
</feature>
<dbReference type="InterPro" id="IPR018247">
    <property type="entry name" value="EF_Hand_1_Ca_BS"/>
</dbReference>
<accession>A0A396IJ71</accession>
<organism evidence="7 8">
    <name type="scientific">Medicago truncatula</name>
    <name type="common">Barrel medic</name>
    <name type="synonym">Medicago tribuloides</name>
    <dbReference type="NCBI Taxonomy" id="3880"/>
    <lineage>
        <taxon>Eukaryota</taxon>
        <taxon>Viridiplantae</taxon>
        <taxon>Streptophyta</taxon>
        <taxon>Embryophyta</taxon>
        <taxon>Tracheophyta</taxon>
        <taxon>Spermatophyta</taxon>
        <taxon>Magnoliopsida</taxon>
        <taxon>eudicotyledons</taxon>
        <taxon>Gunneridae</taxon>
        <taxon>Pentapetalae</taxon>
        <taxon>rosids</taxon>
        <taxon>fabids</taxon>
        <taxon>Fabales</taxon>
        <taxon>Fabaceae</taxon>
        <taxon>Papilionoideae</taxon>
        <taxon>50 kb inversion clade</taxon>
        <taxon>NPAAA clade</taxon>
        <taxon>Hologalegina</taxon>
        <taxon>IRL clade</taxon>
        <taxon>Trifolieae</taxon>
        <taxon>Medicago</taxon>
    </lineage>
</organism>
<keyword evidence="4" id="KW-0479">Metal-binding</keyword>
<dbReference type="GO" id="GO:0016020">
    <property type="term" value="C:membrane"/>
    <property type="evidence" value="ECO:0007669"/>
    <property type="project" value="UniProtKB-SubCell"/>
</dbReference>
<comment type="subcellular location">
    <subcellularLocation>
        <location evidence="4">Membrane</location>
    </subcellularLocation>
</comment>
<feature type="compositionally biased region" description="Polar residues" evidence="5">
    <location>
        <begin position="182"/>
        <end position="197"/>
    </location>
</feature>
<dbReference type="Pfam" id="PF13499">
    <property type="entry name" value="EF-hand_7"/>
    <property type="match status" value="1"/>
</dbReference>
<evidence type="ECO:0000256" key="1">
    <source>
        <dbReference type="ARBA" id="ARBA00022737"/>
    </source>
</evidence>
<proteinExistence type="inferred from homology"/>
<keyword evidence="1 4" id="KW-0677">Repeat</keyword>
<dbReference type="GO" id="GO:0005509">
    <property type="term" value="F:calcium ion binding"/>
    <property type="evidence" value="ECO:0007669"/>
    <property type="project" value="UniProtKB-UniRule"/>
</dbReference>
<evidence type="ECO:0000256" key="5">
    <source>
        <dbReference type="SAM" id="MobiDB-lite"/>
    </source>
</evidence>
<dbReference type="GO" id="GO:0019722">
    <property type="term" value="P:calcium-mediated signaling"/>
    <property type="evidence" value="ECO:0007669"/>
    <property type="project" value="UniProtKB-UniRule"/>
</dbReference>
<protein>
    <recommendedName>
        <fullName evidence="4">Calcineurin B-like protein</fullName>
    </recommendedName>
</protein>
<name>A0A396IJ71_MEDTR</name>
<dbReference type="AlphaFoldDB" id="A0A396IJ71"/>
<dbReference type="Gramene" id="rna26640">
    <property type="protein sequence ID" value="RHN63885.1"/>
    <property type="gene ID" value="gene26640"/>
</dbReference>
<dbReference type="EMBL" id="PSQE01000004">
    <property type="protein sequence ID" value="RHN63885.1"/>
    <property type="molecule type" value="Genomic_DNA"/>
</dbReference>
<evidence type="ECO:0000313" key="8">
    <source>
        <dbReference type="Proteomes" id="UP000265566"/>
    </source>
</evidence>